<dbReference type="PANTHER" id="PTHR11895:SF151">
    <property type="entry name" value="GLUTAMYL-TRNA(GLN) AMIDOTRANSFERASE SUBUNIT A"/>
    <property type="match status" value="1"/>
</dbReference>
<reference evidence="2 3" key="1">
    <citation type="submission" date="2020-07" db="EMBL/GenBank/DDBJ databases">
        <title>Huge and variable diversity of episymbiotic CPR bacteria and DPANN archaea in groundwater ecosystems.</title>
        <authorList>
            <person name="He C.Y."/>
            <person name="Keren R."/>
            <person name="Whittaker M."/>
            <person name="Farag I.F."/>
            <person name="Doudna J."/>
            <person name="Cate J.H.D."/>
            <person name="Banfield J.F."/>
        </authorList>
    </citation>
    <scope>NUCLEOTIDE SEQUENCE [LARGE SCALE GENOMIC DNA]</scope>
    <source>
        <strain evidence="2">NC_groundwater_70_Ag_B-0.1um_54_66</strain>
    </source>
</reference>
<sequence>MTKYPPLLKDGLRQVREGDLKPSEWAALCCDLIEAYDSNLKAWSYFDRNQVERAAAILDRQNWKESKPFPALAGAPLGVKDIFNTTDHPNSMGSAARKGYWPGNDARVITTAKLLGAQMLGKTTTAEFAVHYAPETVNPRNPGLICGTSSTGSAVAVATGMVPAALGTQSAGSIARPASYNGIVGFKPSFGMVPRTGVLKTCDTLDTIGWMTRGVEDAQILFSALRVRGGNYPVIEKGIYKNMARFADSKSFKIGLLKAPGYENIMPDSLTKIEQLALQLNNRPDLEVIEIDLRGKLATAHHTHATIYDKSLAYYFQRELQNTEVISPIFKEIVARATEISPDDFFAALDEQERLTRVVDEEFQTCDFFLLPSTAGEAPAVGTDEPRDSSLIWTLTGCPVLSLPLLQGENGYPVGVTLVGPKYSDMNLLEMAKREIMPDAVDIVTPVTGGKARLSA</sequence>
<dbReference type="EMBL" id="CP066681">
    <property type="protein sequence ID" value="QQG36307.1"/>
    <property type="molecule type" value="Genomic_DNA"/>
</dbReference>
<proteinExistence type="predicted"/>
<gene>
    <name evidence="2" type="ORF">HYS17_00505</name>
</gene>
<dbReference type="InterPro" id="IPR000120">
    <property type="entry name" value="Amidase"/>
</dbReference>
<dbReference type="Proteomes" id="UP000595362">
    <property type="component" value="Chromosome"/>
</dbReference>
<evidence type="ECO:0000313" key="2">
    <source>
        <dbReference type="EMBL" id="QQG36307.1"/>
    </source>
</evidence>
<evidence type="ECO:0000313" key="3">
    <source>
        <dbReference type="Proteomes" id="UP000595362"/>
    </source>
</evidence>
<dbReference type="InterPro" id="IPR036928">
    <property type="entry name" value="AS_sf"/>
</dbReference>
<dbReference type="AlphaFoldDB" id="A0A7T5R2F0"/>
<organism evidence="2 3">
    <name type="scientific">Micavibrio aeruginosavorus</name>
    <dbReference type="NCBI Taxonomy" id="349221"/>
    <lineage>
        <taxon>Bacteria</taxon>
        <taxon>Pseudomonadati</taxon>
        <taxon>Bdellovibrionota</taxon>
        <taxon>Bdellovibrionia</taxon>
        <taxon>Bdellovibrionales</taxon>
        <taxon>Pseudobdellovibrionaceae</taxon>
        <taxon>Micavibrio</taxon>
    </lineage>
</organism>
<feature type="domain" description="Amidase" evidence="1">
    <location>
        <begin position="28"/>
        <end position="429"/>
    </location>
</feature>
<protein>
    <submittedName>
        <fullName evidence="2">Amidase</fullName>
    </submittedName>
</protein>
<dbReference type="GO" id="GO:0003824">
    <property type="term" value="F:catalytic activity"/>
    <property type="evidence" value="ECO:0007669"/>
    <property type="project" value="InterPro"/>
</dbReference>
<dbReference type="InterPro" id="IPR023631">
    <property type="entry name" value="Amidase_dom"/>
</dbReference>
<name>A0A7T5R2F0_9BACT</name>
<dbReference type="Gene3D" id="3.90.1300.10">
    <property type="entry name" value="Amidase signature (AS) domain"/>
    <property type="match status" value="1"/>
</dbReference>
<dbReference type="PANTHER" id="PTHR11895">
    <property type="entry name" value="TRANSAMIDASE"/>
    <property type="match status" value="1"/>
</dbReference>
<dbReference type="SUPFAM" id="SSF75304">
    <property type="entry name" value="Amidase signature (AS) enzymes"/>
    <property type="match status" value="1"/>
</dbReference>
<accession>A0A7T5R2F0</accession>
<evidence type="ECO:0000259" key="1">
    <source>
        <dbReference type="Pfam" id="PF01425"/>
    </source>
</evidence>
<dbReference type="Pfam" id="PF01425">
    <property type="entry name" value="Amidase"/>
    <property type="match status" value="1"/>
</dbReference>